<organism evidence="1 2">
    <name type="scientific">Lentinula aff. lateritia</name>
    <dbReference type="NCBI Taxonomy" id="2804960"/>
    <lineage>
        <taxon>Eukaryota</taxon>
        <taxon>Fungi</taxon>
        <taxon>Dikarya</taxon>
        <taxon>Basidiomycota</taxon>
        <taxon>Agaricomycotina</taxon>
        <taxon>Agaricomycetes</taxon>
        <taxon>Agaricomycetidae</taxon>
        <taxon>Agaricales</taxon>
        <taxon>Marasmiineae</taxon>
        <taxon>Omphalotaceae</taxon>
        <taxon>Lentinula</taxon>
    </lineage>
</organism>
<dbReference type="EMBL" id="MU796131">
    <property type="protein sequence ID" value="KAJ3804272.1"/>
    <property type="molecule type" value="Genomic_DNA"/>
</dbReference>
<protein>
    <submittedName>
        <fullName evidence="1">Uncharacterized protein</fullName>
    </submittedName>
</protein>
<sequence length="801" mass="88703">MPSSSPRATFATLSPPIRSRSSPRESVAPASEGEVEQDELVFTIESPSQPQLQLFENVFNTGKSLASYCHDDPLWSTLAEVALPCSNCVRHPKACKVNSSAIVILPVAVVGTSHIAEDAWRRYDSRLHSQVSSTSTLLELTMLDDQDTRADERQELESFQRTQEQEAASAAKCKLAHASPPRDGSTKKRRVTKTKSHPGTSEVAAGEVPRIVRLVIPPARPAPSSSSLSSLPLSSLPLVLAPGMSPVSRQTGSVRDPEPLVHLAEVAGRHTGFGTRNADRFAVPVPPLIRSPQKDTNASPSSMPPANRPPLVPQILAQHPYHAENERLVAQVHLLQLQLASSRQENSTLASALRDTSISLEAHQGELEQLRASASLSSQWQEEYDRLMDQLQALQRLLPGPVDKPLVDRFQAFEENYRVAREDRDRYLSHSASSERRNKELERSLIQQQSLVDESNVLAVCQRKRIEAFQEEVHCFRERALFVEKMVREYPEEGPYSVSLPPLAEVQGQLNDTLTALRSVATFAHRLYRSNPATVLHQHNRYMGTIIEAIISFLRRGLDTAEPDIIVRSFQLALEFMEAARGVHAELHLRSLSSIQWFFHNTAEREEGTYRLILANSRFPDDSPFLNAAQHAGFLAPFEDSLEPPLHHRMFALETALPHHGLGNWEDLVPAVPSLDQATQEWEAMMLDLIHFVMDTPPPGFVSYQEVGVDPRGVDSPPPDVPLFLPDSMSPASPLLPNPSPPPPPLFGAITTLAIDLTSEDDDKDLYESPSSRDRHSPREVTGGGMEVDESAPIRSESPVV</sequence>
<evidence type="ECO:0000313" key="1">
    <source>
        <dbReference type="EMBL" id="KAJ3804272.1"/>
    </source>
</evidence>
<evidence type="ECO:0000313" key="2">
    <source>
        <dbReference type="Proteomes" id="UP001163835"/>
    </source>
</evidence>
<name>A0ACC1THX7_9AGAR</name>
<dbReference type="Proteomes" id="UP001163835">
    <property type="component" value="Unassembled WGS sequence"/>
</dbReference>
<reference evidence="1" key="1">
    <citation type="submission" date="2022-09" db="EMBL/GenBank/DDBJ databases">
        <title>A Global Phylogenomic Analysis of the Shiitake Genus Lentinula.</title>
        <authorList>
            <consortium name="DOE Joint Genome Institute"/>
            <person name="Sierra-Patev S."/>
            <person name="Min B."/>
            <person name="Naranjo-Ortiz M."/>
            <person name="Looney B."/>
            <person name="Konkel Z."/>
            <person name="Slot J.C."/>
            <person name="Sakamoto Y."/>
            <person name="Steenwyk J.L."/>
            <person name="Rokas A."/>
            <person name="Carro J."/>
            <person name="Camarero S."/>
            <person name="Ferreira P."/>
            <person name="Molpeceres G."/>
            <person name="Ruiz-Duenas F.J."/>
            <person name="Serrano A."/>
            <person name="Henrissat B."/>
            <person name="Drula E."/>
            <person name="Hughes K.W."/>
            <person name="Mata J.L."/>
            <person name="Ishikawa N.K."/>
            <person name="Vargas-Isla R."/>
            <person name="Ushijima S."/>
            <person name="Smith C.A."/>
            <person name="Ahrendt S."/>
            <person name="Andreopoulos W."/>
            <person name="He G."/>
            <person name="Labutti K."/>
            <person name="Lipzen A."/>
            <person name="Ng V."/>
            <person name="Riley R."/>
            <person name="Sandor L."/>
            <person name="Barry K."/>
            <person name="Martinez A.T."/>
            <person name="Xiao Y."/>
            <person name="Gibbons J.G."/>
            <person name="Terashima K."/>
            <person name="Grigoriev I.V."/>
            <person name="Hibbett D.S."/>
        </authorList>
    </citation>
    <scope>NUCLEOTIDE SEQUENCE</scope>
    <source>
        <strain evidence="1">TMI1499</strain>
    </source>
</reference>
<comment type="caution">
    <text evidence="1">The sequence shown here is derived from an EMBL/GenBank/DDBJ whole genome shotgun (WGS) entry which is preliminary data.</text>
</comment>
<accession>A0ACC1THX7</accession>
<proteinExistence type="predicted"/>
<gene>
    <name evidence="1" type="ORF">F5876DRAFT_83446</name>
</gene>
<keyword evidence="2" id="KW-1185">Reference proteome</keyword>